<evidence type="ECO:0000259" key="1">
    <source>
        <dbReference type="Pfam" id="PF07735"/>
    </source>
</evidence>
<sequence>MKLFKYPVLVFDNIIKQLDPIPLVYLSFCSKKTCERIKRVSFSIEDAWFGNEAVEKRGYYFGVKFPSQQILFVIFQSAPESFKRYPVSLRIGDTVYKCRYSEPIQEHSIYLGCVGYKKASLFFNYIFDLVKARINKIVIDLDRLNNTKLFLSEPCFKNIQKITLAGRRTDSKKVIELYDYFDKPLLETRVISHIKSLSPTSKMLQSENLRFNPSKFISIEHLLNFTGKYISLGYSSILEDGIVTFIKHWLNGNYPNLEAAHITCPIELEYETEKVLNEFNTKPWNPAERARKFLFKASFSSFDQKVFPIRDCSNGHDIERSDGLLATMRFEDNDCGFLFFVWHNRFPS</sequence>
<dbReference type="OrthoDB" id="5777451at2759"/>
<dbReference type="EMBL" id="GL380135">
    <property type="protein sequence ID" value="EGT47777.1"/>
    <property type="molecule type" value="Genomic_DNA"/>
</dbReference>
<proteinExistence type="predicted"/>
<accession>G0P8L3</accession>
<dbReference type="Proteomes" id="UP000008068">
    <property type="component" value="Unassembled WGS sequence"/>
</dbReference>
<evidence type="ECO:0000313" key="3">
    <source>
        <dbReference type="Proteomes" id="UP000008068"/>
    </source>
</evidence>
<name>G0P8L3_CAEBE</name>
<keyword evidence="3" id="KW-1185">Reference proteome</keyword>
<dbReference type="PANTHER" id="PTHR21503:SF8">
    <property type="entry name" value="F-BOX ASSOCIATED DOMAIN-CONTAINING PROTEIN-RELATED"/>
    <property type="match status" value="1"/>
</dbReference>
<reference evidence="3" key="1">
    <citation type="submission" date="2011-07" db="EMBL/GenBank/DDBJ databases">
        <authorList>
            <consortium name="Caenorhabditis brenneri Sequencing and Analysis Consortium"/>
            <person name="Wilson R.K."/>
        </authorList>
    </citation>
    <scope>NUCLEOTIDE SEQUENCE [LARGE SCALE GENOMIC DNA]</scope>
    <source>
        <strain evidence="3">PB2801</strain>
    </source>
</reference>
<feature type="domain" description="Sdz-33 F-box" evidence="1">
    <location>
        <begin position="207"/>
        <end position="261"/>
    </location>
</feature>
<dbReference type="HOGENOM" id="CLU_072403_0_0_1"/>
<dbReference type="Pfam" id="PF07735">
    <property type="entry name" value="FBA_2"/>
    <property type="match status" value="1"/>
</dbReference>
<gene>
    <name evidence="2" type="ORF">CAEBREN_16912</name>
</gene>
<dbReference type="PANTHER" id="PTHR21503">
    <property type="entry name" value="F-BOX-CONTAINING HYPOTHETICAL PROTEIN C.ELEGANS"/>
    <property type="match status" value="1"/>
</dbReference>
<dbReference type="AlphaFoldDB" id="G0P8L3"/>
<protein>
    <recommendedName>
        <fullName evidence="1">Sdz-33 F-box domain-containing protein</fullName>
    </recommendedName>
</protein>
<dbReference type="InterPro" id="IPR012885">
    <property type="entry name" value="F-box_Sdz-33"/>
</dbReference>
<evidence type="ECO:0000313" key="2">
    <source>
        <dbReference type="EMBL" id="EGT47777.1"/>
    </source>
</evidence>
<organism evidence="3">
    <name type="scientific">Caenorhabditis brenneri</name>
    <name type="common">Nematode worm</name>
    <dbReference type="NCBI Taxonomy" id="135651"/>
    <lineage>
        <taxon>Eukaryota</taxon>
        <taxon>Metazoa</taxon>
        <taxon>Ecdysozoa</taxon>
        <taxon>Nematoda</taxon>
        <taxon>Chromadorea</taxon>
        <taxon>Rhabditida</taxon>
        <taxon>Rhabditina</taxon>
        <taxon>Rhabditomorpha</taxon>
        <taxon>Rhabditoidea</taxon>
        <taxon>Rhabditidae</taxon>
        <taxon>Peloderinae</taxon>
        <taxon>Caenorhabditis</taxon>
    </lineage>
</organism>
<dbReference type="eggNOG" id="ENOG502TJSP">
    <property type="taxonomic scope" value="Eukaryota"/>
</dbReference>
<dbReference type="OMA" id="NGHDIER"/>
<dbReference type="InParanoid" id="G0P8L3"/>